<keyword evidence="4" id="KW-1185">Reference proteome</keyword>
<dbReference type="Proteomes" id="UP000029713">
    <property type="component" value="Unassembled WGS sequence"/>
</dbReference>
<evidence type="ECO:0000259" key="2">
    <source>
        <dbReference type="Pfam" id="PF05193"/>
    </source>
</evidence>
<reference evidence="3 4" key="1">
    <citation type="submission" date="2014-07" db="EMBL/GenBank/DDBJ databases">
        <title>Biosystematic studies on Modestobacter strains isolated from extreme hyper-arid desert soil and from historic building.</title>
        <authorList>
            <person name="Bukarasam K."/>
            <person name="Bull A."/>
            <person name="Girard G."/>
            <person name="van Wezel G."/>
            <person name="Goodfellow M."/>
        </authorList>
    </citation>
    <scope>NUCLEOTIDE SEQUENCE [LARGE SCALE GENOMIC DNA]</scope>
    <source>
        <strain evidence="3 4">KNN45-2b</strain>
    </source>
</reference>
<dbReference type="Pfam" id="PF05193">
    <property type="entry name" value="Peptidase_M16_C"/>
    <property type="match status" value="1"/>
</dbReference>
<dbReference type="AlphaFoldDB" id="A0A098Y2V9"/>
<dbReference type="InterPro" id="IPR011249">
    <property type="entry name" value="Metalloenz_LuxS/M16"/>
</dbReference>
<dbReference type="GO" id="GO:0046872">
    <property type="term" value="F:metal ion binding"/>
    <property type="evidence" value="ECO:0007669"/>
    <property type="project" value="InterPro"/>
</dbReference>
<feature type="domain" description="Peptidase M16 N-terminal" evidence="1">
    <location>
        <begin position="73"/>
        <end position="181"/>
    </location>
</feature>
<dbReference type="SUPFAM" id="SSF63411">
    <property type="entry name" value="LuxS/MPP-like metallohydrolase"/>
    <property type="match status" value="2"/>
</dbReference>
<evidence type="ECO:0000259" key="1">
    <source>
        <dbReference type="Pfam" id="PF00675"/>
    </source>
</evidence>
<feature type="domain" description="Peptidase M16 C-terminal" evidence="2">
    <location>
        <begin position="190"/>
        <end position="365"/>
    </location>
</feature>
<dbReference type="RefSeq" id="WP_036340335.1">
    <property type="nucleotide sequence ID" value="NZ_JPMX01000118.1"/>
</dbReference>
<dbReference type="PANTHER" id="PTHR11851">
    <property type="entry name" value="METALLOPROTEASE"/>
    <property type="match status" value="1"/>
</dbReference>
<sequence length="461" mass="47702">MSAPVLDLSLVPPLGEPRPAVAPEVHQTTLPNGLRLVVVPRPGVPLVELRLRVPFAASAPRSAATHAARTALLASAVLLGTARHDQLEIAQLLQTHGGELSVSADADRLLFSTTMLPDGLGAVLDVLAELLTAPTYPAGPVDAERARVGERILIARSQPGVIARSALAARRFGAHPYAQQLPAAELVAAVTPAALRKLHRERVLPAGSTLVLVGDVDPAAAVDAVGTALAGWVAEGKAVAAAPVPTLAPAPLELVHRAGAVQSNVRLGGPAPGRTDPQLPALRLASMVFGGYFSSRLVENIRERRGYTYSPRSSVEHLMAGSSFTVEADVATGVTGPALLETVYELGRMALTPVTEAELDSARRYLLGTLALGTATHAGLASTLSALFGAGLSADWLAEHQQALAAVTVEEVTEASRRWLSPAGLTAVVVGDAEEVADQLRVLGPIEVTAPSVEPVPESLA</sequence>
<evidence type="ECO:0000313" key="4">
    <source>
        <dbReference type="Proteomes" id="UP000029713"/>
    </source>
</evidence>
<dbReference type="EMBL" id="JPMX01000118">
    <property type="protein sequence ID" value="KGH44740.1"/>
    <property type="molecule type" value="Genomic_DNA"/>
</dbReference>
<dbReference type="STRING" id="1522368.IN07_22485"/>
<organism evidence="3 4">
    <name type="scientific">Modestobacter caceresii</name>
    <dbReference type="NCBI Taxonomy" id="1522368"/>
    <lineage>
        <taxon>Bacteria</taxon>
        <taxon>Bacillati</taxon>
        <taxon>Actinomycetota</taxon>
        <taxon>Actinomycetes</taxon>
        <taxon>Geodermatophilales</taxon>
        <taxon>Geodermatophilaceae</taxon>
        <taxon>Modestobacter</taxon>
    </lineage>
</organism>
<name>A0A098Y2V9_9ACTN</name>
<evidence type="ECO:0000313" key="3">
    <source>
        <dbReference type="EMBL" id="KGH44740.1"/>
    </source>
</evidence>
<dbReference type="PANTHER" id="PTHR11851:SF224">
    <property type="entry name" value="PROCESSING PROTEASE"/>
    <property type="match status" value="1"/>
</dbReference>
<proteinExistence type="predicted"/>
<dbReference type="Pfam" id="PF00675">
    <property type="entry name" value="Peptidase_M16"/>
    <property type="match status" value="1"/>
</dbReference>
<dbReference type="InterPro" id="IPR050361">
    <property type="entry name" value="MPP/UQCRC_Complex"/>
</dbReference>
<dbReference type="InterPro" id="IPR007863">
    <property type="entry name" value="Peptidase_M16_C"/>
</dbReference>
<dbReference type="Gene3D" id="3.30.830.10">
    <property type="entry name" value="Metalloenzyme, LuxS/M16 peptidase-like"/>
    <property type="match status" value="2"/>
</dbReference>
<accession>A0A098Y2V9</accession>
<gene>
    <name evidence="3" type="ORF">IN07_22485</name>
</gene>
<dbReference type="OrthoDB" id="9811314at2"/>
<dbReference type="InterPro" id="IPR011765">
    <property type="entry name" value="Pept_M16_N"/>
</dbReference>
<comment type="caution">
    <text evidence="3">The sequence shown here is derived from an EMBL/GenBank/DDBJ whole genome shotgun (WGS) entry which is preliminary data.</text>
</comment>
<protein>
    <submittedName>
        <fullName evidence="3">Peptidase M16</fullName>
    </submittedName>
</protein>